<dbReference type="Gene3D" id="1.10.150.120">
    <property type="entry name" value="[2Fe-2S]-binding domain"/>
    <property type="match status" value="1"/>
</dbReference>
<evidence type="ECO:0000313" key="8">
    <source>
        <dbReference type="Proteomes" id="UP001174908"/>
    </source>
</evidence>
<keyword evidence="2" id="KW-0479">Metal-binding</keyword>
<gene>
    <name evidence="7" type="ORF">QTH91_14940</name>
</gene>
<keyword evidence="1" id="KW-0001">2Fe-2S</keyword>
<evidence type="ECO:0000256" key="5">
    <source>
        <dbReference type="ARBA" id="ARBA00023014"/>
    </source>
</evidence>
<evidence type="ECO:0000256" key="4">
    <source>
        <dbReference type="ARBA" id="ARBA00023004"/>
    </source>
</evidence>
<feature type="domain" description="2Fe-2S ferredoxin-type" evidence="6">
    <location>
        <begin position="4"/>
        <end position="81"/>
    </location>
</feature>
<dbReference type="Pfam" id="PF01799">
    <property type="entry name" value="Fer2_2"/>
    <property type="match status" value="1"/>
</dbReference>
<dbReference type="SUPFAM" id="SSF47741">
    <property type="entry name" value="CO dehydrogenase ISP C-domain like"/>
    <property type="match status" value="1"/>
</dbReference>
<dbReference type="PANTHER" id="PTHR44379:SF5">
    <property type="entry name" value="OXIDOREDUCTASE WITH IRON-SULFUR SUBUNIT"/>
    <property type="match status" value="1"/>
</dbReference>
<keyword evidence="5" id="KW-0411">Iron-sulfur</keyword>
<sequence>MSEHRIECTVNGESVSVDRVPSRRLLSDFLRDDLNLTGTKRGCETGTCGACSIRVDGEVVKSCLMLAVQARGCNIQTIEGLACGDDLHPLQQSFMQCGGLQCGYCTPGFLMAASALLEANPNPTTDEVRHALNGNLCRCTGYTQIVESVLDAAKKMQGPPEPQHGN</sequence>
<keyword evidence="8" id="KW-1185">Reference proteome</keyword>
<comment type="caution">
    <text evidence="7">The sequence shown here is derived from an EMBL/GenBank/DDBJ whole genome shotgun (WGS) entry which is preliminary data.</text>
</comment>
<dbReference type="EMBL" id="JASZYV010000003">
    <property type="protein sequence ID" value="MDM0045782.1"/>
    <property type="molecule type" value="Genomic_DNA"/>
</dbReference>
<dbReference type="InterPro" id="IPR051452">
    <property type="entry name" value="Diverse_Oxidoreductases"/>
</dbReference>
<accession>A0ABT7NCV1</accession>
<dbReference type="InterPro" id="IPR001041">
    <property type="entry name" value="2Fe-2S_ferredoxin-type"/>
</dbReference>
<dbReference type="PROSITE" id="PS00197">
    <property type="entry name" value="2FE2S_FER_1"/>
    <property type="match status" value="1"/>
</dbReference>
<reference evidence="7" key="1">
    <citation type="submission" date="2023-06" db="EMBL/GenBank/DDBJ databases">
        <authorList>
            <person name="Jiang Y."/>
            <person name="Liu Q."/>
        </authorList>
    </citation>
    <scope>NUCLEOTIDE SEQUENCE</scope>
    <source>
        <strain evidence="7">CGMCC 1.12089</strain>
    </source>
</reference>
<evidence type="ECO:0000256" key="3">
    <source>
        <dbReference type="ARBA" id="ARBA00023002"/>
    </source>
</evidence>
<proteinExistence type="predicted"/>
<evidence type="ECO:0000256" key="2">
    <source>
        <dbReference type="ARBA" id="ARBA00022723"/>
    </source>
</evidence>
<dbReference type="Gene3D" id="3.10.20.30">
    <property type="match status" value="1"/>
</dbReference>
<dbReference type="PROSITE" id="PS51085">
    <property type="entry name" value="2FE2S_FER_2"/>
    <property type="match status" value="1"/>
</dbReference>
<dbReference type="Proteomes" id="UP001174908">
    <property type="component" value="Unassembled WGS sequence"/>
</dbReference>
<dbReference type="InterPro" id="IPR036884">
    <property type="entry name" value="2Fe-2S-bd_dom_sf"/>
</dbReference>
<evidence type="ECO:0000256" key="1">
    <source>
        <dbReference type="ARBA" id="ARBA00022714"/>
    </source>
</evidence>
<organism evidence="7 8">
    <name type="scientific">Variovorax dokdonensis</name>
    <dbReference type="NCBI Taxonomy" id="344883"/>
    <lineage>
        <taxon>Bacteria</taxon>
        <taxon>Pseudomonadati</taxon>
        <taxon>Pseudomonadota</taxon>
        <taxon>Betaproteobacteria</taxon>
        <taxon>Burkholderiales</taxon>
        <taxon>Comamonadaceae</taxon>
        <taxon>Variovorax</taxon>
    </lineage>
</organism>
<dbReference type="InterPro" id="IPR036010">
    <property type="entry name" value="2Fe-2S_ferredoxin-like_sf"/>
</dbReference>
<protein>
    <submittedName>
        <fullName evidence="7">(2Fe-2S)-binding protein</fullName>
    </submittedName>
</protein>
<dbReference type="InterPro" id="IPR002888">
    <property type="entry name" value="2Fe-2S-bd"/>
</dbReference>
<dbReference type="InterPro" id="IPR012675">
    <property type="entry name" value="Beta-grasp_dom_sf"/>
</dbReference>
<keyword evidence="4" id="KW-0408">Iron</keyword>
<dbReference type="RefSeq" id="WP_286660894.1">
    <property type="nucleotide sequence ID" value="NZ_JASZYV010000003.1"/>
</dbReference>
<evidence type="ECO:0000313" key="7">
    <source>
        <dbReference type="EMBL" id="MDM0045782.1"/>
    </source>
</evidence>
<dbReference type="Pfam" id="PF00111">
    <property type="entry name" value="Fer2"/>
    <property type="match status" value="1"/>
</dbReference>
<name>A0ABT7NCV1_9BURK</name>
<dbReference type="PANTHER" id="PTHR44379">
    <property type="entry name" value="OXIDOREDUCTASE WITH IRON-SULFUR SUBUNIT"/>
    <property type="match status" value="1"/>
</dbReference>
<keyword evidence="3" id="KW-0560">Oxidoreductase</keyword>
<dbReference type="SUPFAM" id="SSF54292">
    <property type="entry name" value="2Fe-2S ferredoxin-like"/>
    <property type="match status" value="1"/>
</dbReference>
<evidence type="ECO:0000259" key="6">
    <source>
        <dbReference type="PROSITE" id="PS51085"/>
    </source>
</evidence>
<dbReference type="InterPro" id="IPR006058">
    <property type="entry name" value="2Fe2S_fd_BS"/>
</dbReference>